<keyword evidence="8" id="KW-1185">Reference proteome</keyword>
<dbReference type="EMBL" id="PJQM01001195">
    <property type="protein sequence ID" value="RCI02967.1"/>
    <property type="molecule type" value="Genomic_DNA"/>
</dbReference>
<evidence type="ECO:0000313" key="7">
    <source>
        <dbReference type="EMBL" id="RCI02967.1"/>
    </source>
</evidence>
<dbReference type="CDD" id="cd21437">
    <property type="entry name" value="zf-HIT_ZNHIT1_like"/>
    <property type="match status" value="1"/>
</dbReference>
<dbReference type="STRING" id="4846.A0A367KLB3"/>
<dbReference type="GO" id="GO:0005634">
    <property type="term" value="C:nucleus"/>
    <property type="evidence" value="ECO:0007669"/>
    <property type="project" value="UniProtKB-ARBA"/>
</dbReference>
<dbReference type="SUPFAM" id="SSF144232">
    <property type="entry name" value="HIT/MYND zinc finger-like"/>
    <property type="match status" value="1"/>
</dbReference>
<keyword evidence="1" id="KW-0479">Metal-binding</keyword>
<name>A0A367KLB3_RHIST</name>
<reference evidence="7 8" key="1">
    <citation type="journal article" date="2018" name="G3 (Bethesda)">
        <title>Phylogenetic and Phylogenomic Definition of Rhizopus Species.</title>
        <authorList>
            <person name="Gryganskyi A.P."/>
            <person name="Golan J."/>
            <person name="Dolatabadi S."/>
            <person name="Mondo S."/>
            <person name="Robb S."/>
            <person name="Idnurm A."/>
            <person name="Muszewska A."/>
            <person name="Steczkiewicz K."/>
            <person name="Masonjones S."/>
            <person name="Liao H.L."/>
            <person name="Gajdeczka M.T."/>
            <person name="Anike F."/>
            <person name="Vuek A."/>
            <person name="Anishchenko I.M."/>
            <person name="Voigt K."/>
            <person name="de Hoog G.S."/>
            <person name="Smith M.E."/>
            <person name="Heitman J."/>
            <person name="Vilgalys R."/>
            <person name="Stajich J.E."/>
        </authorList>
    </citation>
    <scope>NUCLEOTIDE SEQUENCE [LARGE SCALE GENOMIC DNA]</scope>
    <source>
        <strain evidence="7 8">LSU 92-RS-03</strain>
    </source>
</reference>
<evidence type="ECO:0000256" key="5">
    <source>
        <dbReference type="SAM" id="MobiDB-lite"/>
    </source>
</evidence>
<feature type="domain" description="HIT-type" evidence="6">
    <location>
        <begin position="107"/>
        <end position="139"/>
    </location>
</feature>
<protein>
    <submittedName>
        <fullName evidence="7">Zinc finger HIT domain-containing protein 1</fullName>
    </submittedName>
</protein>
<evidence type="ECO:0000259" key="6">
    <source>
        <dbReference type="PROSITE" id="PS51083"/>
    </source>
</evidence>
<keyword evidence="2 4" id="KW-0863">Zinc-finger</keyword>
<organism evidence="7 8">
    <name type="scientific">Rhizopus stolonifer</name>
    <name type="common">Rhizopus nigricans</name>
    <dbReference type="NCBI Taxonomy" id="4846"/>
    <lineage>
        <taxon>Eukaryota</taxon>
        <taxon>Fungi</taxon>
        <taxon>Fungi incertae sedis</taxon>
        <taxon>Mucoromycota</taxon>
        <taxon>Mucoromycotina</taxon>
        <taxon>Mucoromycetes</taxon>
        <taxon>Mucorales</taxon>
        <taxon>Mucorineae</taxon>
        <taxon>Rhizopodaceae</taxon>
        <taxon>Rhizopus</taxon>
    </lineage>
</organism>
<comment type="caution">
    <text evidence="7">The sequence shown here is derived from an EMBL/GenBank/DDBJ whole genome shotgun (WGS) entry which is preliminary data.</text>
</comment>
<dbReference type="PANTHER" id="PTHR13093">
    <property type="entry name" value="ZINC FINGER HIT DOMAIN CONTAINING PROTEIN 1"/>
    <property type="match status" value="1"/>
</dbReference>
<evidence type="ECO:0000256" key="2">
    <source>
        <dbReference type="ARBA" id="ARBA00022771"/>
    </source>
</evidence>
<dbReference type="Pfam" id="PF04438">
    <property type="entry name" value="zf-HIT"/>
    <property type="match status" value="1"/>
</dbReference>
<proteinExistence type="predicted"/>
<dbReference type="Proteomes" id="UP000253551">
    <property type="component" value="Unassembled WGS sequence"/>
</dbReference>
<dbReference type="InterPro" id="IPR039723">
    <property type="entry name" value="Vps71/ZNHIT1"/>
</dbReference>
<accession>A0A367KLB3</accession>
<dbReference type="InterPro" id="IPR007529">
    <property type="entry name" value="Znf_HIT"/>
</dbReference>
<dbReference type="OrthoDB" id="74807at2759"/>
<feature type="region of interest" description="Disordered" evidence="5">
    <location>
        <begin position="1"/>
        <end position="30"/>
    </location>
</feature>
<sequence>MSKRVKYTRHDPEVHSKRLKRQLESLEKDNHQPLNDVEGLISIALAAQEEEGGGGGGASSRKSRGRSINIHSTKANLTALLEETPVTPFCYQTCSVSPSIYPPRNFCSVCGFSSNYRCLRCGMKYCSTQCLSTHMETRCLKWTT</sequence>
<gene>
    <name evidence="7" type="primary">ZNHIT1</name>
    <name evidence="7" type="ORF">CU098_006920</name>
</gene>
<feature type="compositionally biased region" description="Basic and acidic residues" evidence="5">
    <location>
        <begin position="8"/>
        <end position="30"/>
    </location>
</feature>
<keyword evidence="3" id="KW-0862">Zinc</keyword>
<dbReference type="GO" id="GO:0008270">
    <property type="term" value="F:zinc ion binding"/>
    <property type="evidence" value="ECO:0007669"/>
    <property type="project" value="UniProtKB-UniRule"/>
</dbReference>
<evidence type="ECO:0000256" key="3">
    <source>
        <dbReference type="ARBA" id="ARBA00022833"/>
    </source>
</evidence>
<evidence type="ECO:0000313" key="8">
    <source>
        <dbReference type="Proteomes" id="UP000253551"/>
    </source>
</evidence>
<evidence type="ECO:0000256" key="1">
    <source>
        <dbReference type="ARBA" id="ARBA00022723"/>
    </source>
</evidence>
<dbReference type="GO" id="GO:0006338">
    <property type="term" value="P:chromatin remodeling"/>
    <property type="evidence" value="ECO:0007669"/>
    <property type="project" value="InterPro"/>
</dbReference>
<dbReference type="AlphaFoldDB" id="A0A367KLB3"/>
<evidence type="ECO:0000256" key="4">
    <source>
        <dbReference type="PROSITE-ProRule" id="PRU00453"/>
    </source>
</evidence>
<dbReference type="PROSITE" id="PS51083">
    <property type="entry name" value="ZF_HIT"/>
    <property type="match status" value="1"/>
</dbReference>